<feature type="transmembrane region" description="Helical" evidence="8">
    <location>
        <begin position="29"/>
        <end position="47"/>
    </location>
</feature>
<dbReference type="GO" id="GO:0050909">
    <property type="term" value="P:sensory perception of taste"/>
    <property type="evidence" value="ECO:0007669"/>
    <property type="project" value="InterPro"/>
</dbReference>
<name>A0A8J6HDH8_TENMO</name>
<evidence type="ECO:0000256" key="4">
    <source>
        <dbReference type="ARBA" id="ARBA00022989"/>
    </source>
</evidence>
<evidence type="ECO:0000256" key="6">
    <source>
        <dbReference type="ARBA" id="ARBA00023170"/>
    </source>
</evidence>
<dbReference type="GO" id="GO:0005886">
    <property type="term" value="C:plasma membrane"/>
    <property type="evidence" value="ECO:0007669"/>
    <property type="project" value="UniProtKB-SubCell"/>
</dbReference>
<keyword evidence="2 8" id="KW-1003">Cell membrane</keyword>
<dbReference type="PANTHER" id="PTHR21143">
    <property type="entry name" value="INVERTEBRATE GUSTATORY RECEPTOR"/>
    <property type="match status" value="1"/>
</dbReference>
<evidence type="ECO:0000313" key="11">
    <source>
        <dbReference type="Proteomes" id="UP000719412"/>
    </source>
</evidence>
<evidence type="ECO:0000256" key="3">
    <source>
        <dbReference type="ARBA" id="ARBA00022692"/>
    </source>
</evidence>
<dbReference type="GO" id="GO:0007635">
    <property type="term" value="P:chemosensory behavior"/>
    <property type="evidence" value="ECO:0007669"/>
    <property type="project" value="TreeGrafter"/>
</dbReference>
<keyword evidence="7 8" id="KW-0807">Transducer</keyword>
<comment type="caution">
    <text evidence="8">Lacks conserved residue(s) required for the propagation of feature annotation.</text>
</comment>
<evidence type="ECO:0000313" key="10">
    <source>
        <dbReference type="EMBL" id="KAH0812072.1"/>
    </source>
</evidence>
<evidence type="ECO:0000256" key="9">
    <source>
        <dbReference type="SAM" id="MobiDB-lite"/>
    </source>
</evidence>
<evidence type="ECO:0000256" key="7">
    <source>
        <dbReference type="ARBA" id="ARBA00023224"/>
    </source>
</evidence>
<evidence type="ECO:0000256" key="5">
    <source>
        <dbReference type="ARBA" id="ARBA00023136"/>
    </source>
</evidence>
<keyword evidence="11" id="KW-1185">Reference proteome</keyword>
<proteinExistence type="inferred from homology"/>
<comment type="function">
    <text evidence="8">Gustatory receptor which mediates acceptance or avoidance behavior, depending on its substrates.</text>
</comment>
<dbReference type="AlphaFoldDB" id="A0A8J6HDH8"/>
<keyword evidence="3 8" id="KW-0812">Transmembrane</keyword>
<protein>
    <recommendedName>
        <fullName evidence="8">Gustatory receptor</fullName>
    </recommendedName>
</protein>
<comment type="caution">
    <text evidence="10">The sequence shown here is derived from an EMBL/GenBank/DDBJ whole genome shotgun (WGS) entry which is preliminary data.</text>
</comment>
<gene>
    <name evidence="10" type="ORF">GEV33_010719</name>
</gene>
<dbReference type="EMBL" id="JABDTM020026319">
    <property type="protein sequence ID" value="KAH0812072.1"/>
    <property type="molecule type" value="Genomic_DNA"/>
</dbReference>
<evidence type="ECO:0000256" key="1">
    <source>
        <dbReference type="ARBA" id="ARBA00004651"/>
    </source>
</evidence>
<keyword evidence="4 8" id="KW-1133">Transmembrane helix</keyword>
<dbReference type="Proteomes" id="UP000719412">
    <property type="component" value="Unassembled WGS sequence"/>
</dbReference>
<sequence>MIVFVFYIWIKIIGGARLFKMHTLEFLQAYSQSFYNVLAFVILPMILSRYKYQYFLLNQHFAPTRKQLSKVVLLKIKRNLLVLREVVDLFCNIFGWTILLSGIWSVAYTVKMLSRIELILIRQRRRRDYFTAWHYTPSHPSWFSSNFKNVLEPIYKNVQGLPSKNPRRGGAKAITRGNEGQKGEVHGCSQCKLTGRRSEVHEGPLETIRPSTTAPNRQADQELHYDRFQTERFCGSRSRQVLPVQVVPGLTGRAELFIHGFTVSAESDLVSIELSASTTVFCDAQWAEIPKTWSQRDNNLTSVGNLPLDNPRPPAFAGLGQNLPLCATYMWSPQQIRCRFALSTPLLQKMICAPLLNVPEFTATRYFYIDRTAIFNILNSITTFLVVLIQFKSLDSVVPQRTQIRGDGTADRTLMETERRHTLPIQLVIVMIVKREKWFQMIDSLKKAEYAMRPKRYISTMSRYNHQRLEMRLTSKPQFLKYLKKFKRNICLLKKAVHVFNGGSILLNVDHNSSTFCAARFFTFTRSTIFHILNSLMSLILVLIQVQ</sequence>
<reference evidence="10" key="1">
    <citation type="journal article" date="2020" name="J Insects Food Feed">
        <title>The yellow mealworm (Tenebrio molitor) genome: a resource for the emerging insects as food and feed industry.</title>
        <authorList>
            <person name="Eriksson T."/>
            <person name="Andere A."/>
            <person name="Kelstrup H."/>
            <person name="Emery V."/>
            <person name="Picard C."/>
        </authorList>
    </citation>
    <scope>NUCLEOTIDE SEQUENCE</scope>
    <source>
        <strain evidence="10">Stoneville</strain>
        <tissue evidence="10">Whole head</tissue>
    </source>
</reference>
<dbReference type="GO" id="GO:0007165">
    <property type="term" value="P:signal transduction"/>
    <property type="evidence" value="ECO:0007669"/>
    <property type="project" value="UniProtKB-KW"/>
</dbReference>
<evidence type="ECO:0000256" key="2">
    <source>
        <dbReference type="ARBA" id="ARBA00022475"/>
    </source>
</evidence>
<feature type="region of interest" description="Disordered" evidence="9">
    <location>
        <begin position="161"/>
        <end position="187"/>
    </location>
</feature>
<feature type="transmembrane region" description="Helical" evidence="8">
    <location>
        <begin position="86"/>
        <end position="107"/>
    </location>
</feature>
<comment type="subcellular location">
    <subcellularLocation>
        <location evidence="1 8">Cell membrane</location>
        <topology evidence="1 8">Multi-pass membrane protein</topology>
    </subcellularLocation>
</comment>
<dbReference type="GO" id="GO:0008049">
    <property type="term" value="P:male courtship behavior"/>
    <property type="evidence" value="ECO:0007669"/>
    <property type="project" value="TreeGrafter"/>
</dbReference>
<organism evidence="10 11">
    <name type="scientific">Tenebrio molitor</name>
    <name type="common">Yellow mealworm beetle</name>
    <dbReference type="NCBI Taxonomy" id="7067"/>
    <lineage>
        <taxon>Eukaryota</taxon>
        <taxon>Metazoa</taxon>
        <taxon>Ecdysozoa</taxon>
        <taxon>Arthropoda</taxon>
        <taxon>Hexapoda</taxon>
        <taxon>Insecta</taxon>
        <taxon>Pterygota</taxon>
        <taxon>Neoptera</taxon>
        <taxon>Endopterygota</taxon>
        <taxon>Coleoptera</taxon>
        <taxon>Polyphaga</taxon>
        <taxon>Cucujiformia</taxon>
        <taxon>Tenebrionidae</taxon>
        <taxon>Tenebrio</taxon>
    </lineage>
</organism>
<keyword evidence="6 8" id="KW-0675">Receptor</keyword>
<reference evidence="10" key="2">
    <citation type="submission" date="2021-08" db="EMBL/GenBank/DDBJ databases">
        <authorList>
            <person name="Eriksson T."/>
        </authorList>
    </citation>
    <scope>NUCLEOTIDE SEQUENCE</scope>
    <source>
        <strain evidence="10">Stoneville</strain>
        <tissue evidence="10">Whole head</tissue>
    </source>
</reference>
<dbReference type="GO" id="GO:0043025">
    <property type="term" value="C:neuronal cell body"/>
    <property type="evidence" value="ECO:0007669"/>
    <property type="project" value="TreeGrafter"/>
</dbReference>
<dbReference type="Pfam" id="PF08395">
    <property type="entry name" value="7tm_7"/>
    <property type="match status" value="1"/>
</dbReference>
<keyword evidence="5 8" id="KW-0472">Membrane</keyword>
<accession>A0A8J6HDH8</accession>
<evidence type="ECO:0000256" key="8">
    <source>
        <dbReference type="RuleBase" id="RU363108"/>
    </source>
</evidence>
<dbReference type="PANTHER" id="PTHR21143:SF104">
    <property type="entry name" value="GUSTATORY RECEPTOR 8A-RELATED"/>
    <property type="match status" value="1"/>
</dbReference>
<comment type="similarity">
    <text evidence="8">Belongs to the insect chemoreceptor superfamily. Gustatory receptor (GR) family.</text>
</comment>
<dbReference type="GO" id="GO:0030424">
    <property type="term" value="C:axon"/>
    <property type="evidence" value="ECO:0007669"/>
    <property type="project" value="TreeGrafter"/>
</dbReference>
<dbReference type="GO" id="GO:0030425">
    <property type="term" value="C:dendrite"/>
    <property type="evidence" value="ECO:0007669"/>
    <property type="project" value="TreeGrafter"/>
</dbReference>
<dbReference type="InterPro" id="IPR013604">
    <property type="entry name" value="7TM_chemorcpt"/>
</dbReference>